<evidence type="ECO:0000256" key="1">
    <source>
        <dbReference type="ARBA" id="ARBA00000830"/>
    </source>
</evidence>
<dbReference type="Pfam" id="PF00702">
    <property type="entry name" value="Hydrolase"/>
    <property type="match status" value="1"/>
</dbReference>
<evidence type="ECO:0000256" key="4">
    <source>
        <dbReference type="ARBA" id="ARBA00006171"/>
    </source>
</evidence>
<protein>
    <recommendedName>
        <fullName evidence="5 10">Phosphoglycolate phosphatase</fullName>
        <shortName evidence="10">PGP</shortName>
        <shortName evidence="10">PGPase</shortName>
        <ecNumber evidence="5 10">3.1.3.18</ecNumber>
    </recommendedName>
</protein>
<feature type="active site" description="Nucleophile" evidence="10">
    <location>
        <position position="12"/>
    </location>
</feature>
<dbReference type="Gene3D" id="1.10.150.240">
    <property type="entry name" value="Putative phosphatase, domain 2"/>
    <property type="match status" value="1"/>
</dbReference>
<dbReference type="NCBIfam" id="TIGR01449">
    <property type="entry name" value="PGP_bact"/>
    <property type="match status" value="1"/>
</dbReference>
<dbReference type="Proteomes" id="UP001500795">
    <property type="component" value="Unassembled WGS sequence"/>
</dbReference>
<dbReference type="PANTHER" id="PTHR43434">
    <property type="entry name" value="PHOSPHOGLYCOLATE PHOSPHATASE"/>
    <property type="match status" value="1"/>
</dbReference>
<reference evidence="12" key="1">
    <citation type="journal article" date="2019" name="Int. J. Syst. Evol. Microbiol.">
        <title>The Global Catalogue of Microorganisms (GCM) 10K type strain sequencing project: providing services to taxonomists for standard genome sequencing and annotation.</title>
        <authorList>
            <consortium name="The Broad Institute Genomics Platform"/>
            <consortium name="The Broad Institute Genome Sequencing Center for Infectious Disease"/>
            <person name="Wu L."/>
            <person name="Ma J."/>
        </authorList>
    </citation>
    <scope>NUCLEOTIDE SEQUENCE [LARGE SCALE GENOMIC DNA]</scope>
    <source>
        <strain evidence="12">JCM 17110</strain>
    </source>
</reference>
<dbReference type="SFLD" id="SFLDS00003">
    <property type="entry name" value="Haloacid_Dehalogenase"/>
    <property type="match status" value="1"/>
</dbReference>
<dbReference type="InterPro" id="IPR006439">
    <property type="entry name" value="HAD-SF_hydro_IA"/>
</dbReference>
<dbReference type="PRINTS" id="PR00413">
    <property type="entry name" value="HADHALOGNASE"/>
</dbReference>
<keyword evidence="8 10" id="KW-0460">Magnesium</keyword>
<evidence type="ECO:0000256" key="8">
    <source>
        <dbReference type="ARBA" id="ARBA00022842"/>
    </source>
</evidence>
<dbReference type="InterPro" id="IPR006549">
    <property type="entry name" value="HAD-SF_hydro_IIIA"/>
</dbReference>
<accession>A0ABP6VU15</accession>
<evidence type="ECO:0000256" key="10">
    <source>
        <dbReference type="HAMAP-Rule" id="MF_00495"/>
    </source>
</evidence>
<evidence type="ECO:0000256" key="9">
    <source>
        <dbReference type="ARBA" id="ARBA00023277"/>
    </source>
</evidence>
<evidence type="ECO:0000256" key="6">
    <source>
        <dbReference type="ARBA" id="ARBA00022723"/>
    </source>
</evidence>
<keyword evidence="7 10" id="KW-0378">Hydrolase</keyword>
<dbReference type="InterPro" id="IPR023214">
    <property type="entry name" value="HAD_sf"/>
</dbReference>
<dbReference type="InterPro" id="IPR036412">
    <property type="entry name" value="HAD-like_sf"/>
</dbReference>
<dbReference type="NCBIfam" id="TIGR01509">
    <property type="entry name" value="HAD-SF-IA-v3"/>
    <property type="match status" value="1"/>
</dbReference>
<dbReference type="RefSeq" id="WP_344957636.1">
    <property type="nucleotide sequence ID" value="NZ_BAABCX010000002.1"/>
</dbReference>
<name>A0ABP6VU15_9GAMM</name>
<evidence type="ECO:0000313" key="11">
    <source>
        <dbReference type="EMBL" id="GAA3540808.1"/>
    </source>
</evidence>
<comment type="similarity">
    <text evidence="4 10">Belongs to the HAD-like hydrolase superfamily. CbbY/CbbZ/Gph/YieH family.</text>
</comment>
<organism evidence="11 12">
    <name type="scientific">Zobellella aerophila</name>
    <dbReference type="NCBI Taxonomy" id="870480"/>
    <lineage>
        <taxon>Bacteria</taxon>
        <taxon>Pseudomonadati</taxon>
        <taxon>Pseudomonadota</taxon>
        <taxon>Gammaproteobacteria</taxon>
        <taxon>Aeromonadales</taxon>
        <taxon>Aeromonadaceae</taxon>
        <taxon>Zobellella</taxon>
    </lineage>
</organism>
<comment type="pathway">
    <text evidence="3 10">Organic acid metabolism; glycolate biosynthesis; glycolate from 2-phosphoglycolate: step 1/1.</text>
</comment>
<comment type="caution">
    <text evidence="11">The sequence shown here is derived from an EMBL/GenBank/DDBJ whole genome shotgun (WGS) entry which is preliminary data.</text>
</comment>
<comment type="cofactor">
    <cofactor evidence="2 10">
        <name>Mg(2+)</name>
        <dbReference type="ChEBI" id="CHEBI:18420"/>
    </cofactor>
</comment>
<dbReference type="NCBIfam" id="NF009695">
    <property type="entry name" value="PRK13222.1-2"/>
    <property type="match status" value="1"/>
</dbReference>
<evidence type="ECO:0000256" key="5">
    <source>
        <dbReference type="ARBA" id="ARBA00013078"/>
    </source>
</evidence>
<evidence type="ECO:0000313" key="12">
    <source>
        <dbReference type="Proteomes" id="UP001500795"/>
    </source>
</evidence>
<dbReference type="NCBIfam" id="TIGR01549">
    <property type="entry name" value="HAD-SF-IA-v1"/>
    <property type="match status" value="1"/>
</dbReference>
<gene>
    <name evidence="11" type="ORF">GCM10022394_20770</name>
</gene>
<keyword evidence="12" id="KW-1185">Reference proteome</keyword>
<dbReference type="InterPro" id="IPR050155">
    <property type="entry name" value="HAD-like_hydrolase_sf"/>
</dbReference>
<dbReference type="EC" id="3.1.3.18" evidence="5 10"/>
<evidence type="ECO:0000256" key="2">
    <source>
        <dbReference type="ARBA" id="ARBA00001946"/>
    </source>
</evidence>
<dbReference type="InterPro" id="IPR037512">
    <property type="entry name" value="PGPase_prok"/>
</dbReference>
<dbReference type="InterPro" id="IPR023198">
    <property type="entry name" value="PGP-like_dom2"/>
</dbReference>
<proteinExistence type="inferred from homology"/>
<dbReference type="HAMAP" id="MF_00495">
    <property type="entry name" value="GPH_hydrolase_bact"/>
    <property type="match status" value="1"/>
</dbReference>
<feature type="binding site" evidence="10">
    <location>
        <position position="177"/>
    </location>
    <ligand>
        <name>Mg(2+)</name>
        <dbReference type="ChEBI" id="CHEBI:18420"/>
    </ligand>
</feature>
<dbReference type="EMBL" id="BAABCX010000002">
    <property type="protein sequence ID" value="GAA3540808.1"/>
    <property type="molecule type" value="Genomic_DNA"/>
</dbReference>
<feature type="binding site" evidence="10">
    <location>
        <position position="12"/>
    </location>
    <ligand>
        <name>Mg(2+)</name>
        <dbReference type="ChEBI" id="CHEBI:18420"/>
    </ligand>
</feature>
<dbReference type="NCBIfam" id="TIGR01662">
    <property type="entry name" value="HAD-SF-IIIA"/>
    <property type="match status" value="1"/>
</dbReference>
<dbReference type="SFLD" id="SFLDG01135">
    <property type="entry name" value="C1.5.6:_HAD__Beta-PGM__Phospha"/>
    <property type="match status" value="1"/>
</dbReference>
<feature type="binding site" evidence="10">
    <location>
        <position position="14"/>
    </location>
    <ligand>
        <name>Mg(2+)</name>
        <dbReference type="ChEBI" id="CHEBI:18420"/>
    </ligand>
</feature>
<keyword evidence="9 10" id="KW-0119">Carbohydrate metabolism</keyword>
<comment type="function">
    <text evidence="10">Specifically catalyzes the dephosphorylation of 2-phosphoglycolate. Is involved in the dissimilation of the intracellular 2-phosphoglycolate formed during the DNA repair of 3'-phosphoglycolate ends, a major class of DNA lesions induced by oxidative stress.</text>
</comment>
<sequence>MAKPAVKLIQFDLDGTLIDSVPQLHLAVNAMLAELDRAPASVEAVRGWVGNGADMLVRRALLAGREADYAPAPAELARARAAFDAAYDRVADRQLIFYPGVVDVLGQLHRAGFILAMVTNKPSRFVPAILTAAGLGELFSLVLGGDSLPEKKPSPAPLLHACAHFDMDPSQCLMVGDSENDVLAAKAAGMAVVGLSYGYNYGRPIAESEPDWVMDDFSQLVDLLLA</sequence>
<dbReference type="SUPFAM" id="SSF56784">
    <property type="entry name" value="HAD-like"/>
    <property type="match status" value="1"/>
</dbReference>
<comment type="catalytic activity">
    <reaction evidence="1 10">
        <text>2-phosphoglycolate + H2O = glycolate + phosphate</text>
        <dbReference type="Rhea" id="RHEA:14369"/>
        <dbReference type="ChEBI" id="CHEBI:15377"/>
        <dbReference type="ChEBI" id="CHEBI:29805"/>
        <dbReference type="ChEBI" id="CHEBI:43474"/>
        <dbReference type="ChEBI" id="CHEBI:58033"/>
        <dbReference type="EC" id="3.1.3.18"/>
    </reaction>
</comment>
<evidence type="ECO:0000256" key="7">
    <source>
        <dbReference type="ARBA" id="ARBA00022801"/>
    </source>
</evidence>
<dbReference type="PANTHER" id="PTHR43434:SF1">
    <property type="entry name" value="PHOSPHOGLYCOLATE PHOSPHATASE"/>
    <property type="match status" value="1"/>
</dbReference>
<evidence type="ECO:0000256" key="3">
    <source>
        <dbReference type="ARBA" id="ARBA00004818"/>
    </source>
</evidence>
<keyword evidence="6 10" id="KW-0479">Metal-binding</keyword>
<dbReference type="CDD" id="cd16417">
    <property type="entry name" value="HAD_PGPase"/>
    <property type="match status" value="1"/>
</dbReference>
<dbReference type="Gene3D" id="3.40.50.1000">
    <property type="entry name" value="HAD superfamily/HAD-like"/>
    <property type="match status" value="1"/>
</dbReference>
<dbReference type="SFLD" id="SFLDG01129">
    <property type="entry name" value="C1.5:_HAD__Beta-PGM__Phosphata"/>
    <property type="match status" value="1"/>
</dbReference>